<evidence type="ECO:0000313" key="1">
    <source>
        <dbReference type="EMBL" id="KAJ8884993.1"/>
    </source>
</evidence>
<protein>
    <submittedName>
        <fullName evidence="1">Uncharacterized protein</fullName>
    </submittedName>
</protein>
<accession>A0ABQ9HM71</accession>
<dbReference type="Proteomes" id="UP001159363">
    <property type="component" value="Chromosome X"/>
</dbReference>
<proteinExistence type="predicted"/>
<sequence>MDCSFRKTDSLQANPLEGHCWSVLQRILGPVPWSSPASLGFCTKLYGKCGRMNNADIENGYSTRRITSPGPLKTLLSPTTWPTGKITLNVWAGILGDHIIGPYMLPRNVTGQTCLVLLIEMLPELLEDVLLETW</sequence>
<gene>
    <name evidence="1" type="ORF">PR048_011189</name>
</gene>
<keyword evidence="2" id="KW-1185">Reference proteome</keyword>
<name>A0ABQ9HM71_9NEOP</name>
<evidence type="ECO:0000313" key="2">
    <source>
        <dbReference type="Proteomes" id="UP001159363"/>
    </source>
</evidence>
<comment type="caution">
    <text evidence="1">The sequence shown here is derived from an EMBL/GenBank/DDBJ whole genome shotgun (WGS) entry which is preliminary data.</text>
</comment>
<organism evidence="1 2">
    <name type="scientific">Dryococelus australis</name>
    <dbReference type="NCBI Taxonomy" id="614101"/>
    <lineage>
        <taxon>Eukaryota</taxon>
        <taxon>Metazoa</taxon>
        <taxon>Ecdysozoa</taxon>
        <taxon>Arthropoda</taxon>
        <taxon>Hexapoda</taxon>
        <taxon>Insecta</taxon>
        <taxon>Pterygota</taxon>
        <taxon>Neoptera</taxon>
        <taxon>Polyneoptera</taxon>
        <taxon>Phasmatodea</taxon>
        <taxon>Verophasmatodea</taxon>
        <taxon>Anareolatae</taxon>
        <taxon>Phasmatidae</taxon>
        <taxon>Eurycanthinae</taxon>
        <taxon>Dryococelus</taxon>
    </lineage>
</organism>
<dbReference type="EMBL" id="JARBHB010000004">
    <property type="protein sequence ID" value="KAJ8884993.1"/>
    <property type="molecule type" value="Genomic_DNA"/>
</dbReference>
<reference evidence="1 2" key="1">
    <citation type="submission" date="2023-02" db="EMBL/GenBank/DDBJ databases">
        <title>LHISI_Scaffold_Assembly.</title>
        <authorList>
            <person name="Stuart O.P."/>
            <person name="Cleave R."/>
            <person name="Magrath M.J.L."/>
            <person name="Mikheyev A.S."/>
        </authorList>
    </citation>
    <scope>NUCLEOTIDE SEQUENCE [LARGE SCALE GENOMIC DNA]</scope>
    <source>
        <strain evidence="1">Daus_M_001</strain>
        <tissue evidence="1">Leg muscle</tissue>
    </source>
</reference>